<reference evidence="2" key="2">
    <citation type="submission" date="2016-05" db="EMBL/GenBank/DDBJ databases">
        <title>Comparative analysis highlights variable genome content of wheat rusts and divergence of the mating loci.</title>
        <authorList>
            <person name="Cuomo C.A."/>
            <person name="Bakkeren G."/>
            <person name="Szabo L."/>
            <person name="Khalil H."/>
            <person name="Joly D."/>
            <person name="Goldberg J."/>
            <person name="Young S."/>
            <person name="Zeng Q."/>
            <person name="Fellers J."/>
        </authorList>
    </citation>
    <scope>NUCLEOTIDE SEQUENCE [LARGE SCALE GENOMIC DNA]</scope>
    <source>
        <strain evidence="2">1-1 BBBD Race 1</strain>
    </source>
</reference>
<dbReference type="OMA" id="TVSVRCY"/>
<feature type="region of interest" description="Disordered" evidence="1">
    <location>
        <begin position="246"/>
        <end position="274"/>
    </location>
</feature>
<dbReference type="STRING" id="630390.A0A0C4EUH8"/>
<dbReference type="VEuPathDB" id="FungiDB:PTTG_04457"/>
<dbReference type="EnsemblFungi" id="PTTG_04457-t43_1">
    <property type="protein sequence ID" value="PTTG_04457-t43_1-p1"/>
    <property type="gene ID" value="PTTG_04457"/>
</dbReference>
<evidence type="ECO:0000313" key="2">
    <source>
        <dbReference type="EMBL" id="OAV93350.1"/>
    </source>
</evidence>
<keyword evidence="4" id="KW-1185">Reference proteome</keyword>
<organism evidence="2">
    <name type="scientific">Puccinia triticina (isolate 1-1 / race 1 (BBBD))</name>
    <name type="common">Brown leaf rust fungus</name>
    <dbReference type="NCBI Taxonomy" id="630390"/>
    <lineage>
        <taxon>Eukaryota</taxon>
        <taxon>Fungi</taxon>
        <taxon>Dikarya</taxon>
        <taxon>Basidiomycota</taxon>
        <taxon>Pucciniomycotina</taxon>
        <taxon>Pucciniomycetes</taxon>
        <taxon>Pucciniales</taxon>
        <taxon>Pucciniaceae</taxon>
        <taxon>Puccinia</taxon>
    </lineage>
</organism>
<reference evidence="3 4" key="3">
    <citation type="journal article" date="2017" name="G3 (Bethesda)">
        <title>Comparative analysis highlights variable genome content of wheat rusts and divergence of the mating loci.</title>
        <authorList>
            <person name="Cuomo C.A."/>
            <person name="Bakkeren G."/>
            <person name="Khalil H.B."/>
            <person name="Panwar V."/>
            <person name="Joly D."/>
            <person name="Linning R."/>
            <person name="Sakthikumar S."/>
            <person name="Song X."/>
            <person name="Adiconis X."/>
            <person name="Fan L."/>
            <person name="Goldberg J.M."/>
            <person name="Levin J.Z."/>
            <person name="Young S."/>
            <person name="Zeng Q."/>
            <person name="Anikster Y."/>
            <person name="Bruce M."/>
            <person name="Wang M."/>
            <person name="Yin C."/>
            <person name="McCallum B."/>
            <person name="Szabo L.J."/>
            <person name="Hulbert S."/>
            <person name="Chen X."/>
            <person name="Fellers J.P."/>
        </authorList>
    </citation>
    <scope>NUCLEOTIDE SEQUENCE</scope>
    <source>
        <strain evidence="3">isolate 1-1 / race 1 (BBBD)</strain>
        <strain evidence="4">Isolate 1-1 / race 1 (BBBD)</strain>
    </source>
</reference>
<evidence type="ECO:0000313" key="3">
    <source>
        <dbReference type="EnsemblFungi" id="PTTG_04457-t43_1-p1"/>
    </source>
</evidence>
<dbReference type="EnsemblFungi" id="PTTG_04457-t43_2">
    <property type="protein sequence ID" value="PTTG_04457-t43_2-p1"/>
    <property type="gene ID" value="PTTG_04457"/>
</dbReference>
<reference evidence="2" key="1">
    <citation type="submission" date="2009-11" db="EMBL/GenBank/DDBJ databases">
        <authorList>
            <consortium name="The Broad Institute Genome Sequencing Platform"/>
            <person name="Ward D."/>
            <person name="Feldgarden M."/>
            <person name="Earl A."/>
            <person name="Young S.K."/>
            <person name="Zeng Q."/>
            <person name="Koehrsen M."/>
            <person name="Alvarado L."/>
            <person name="Berlin A."/>
            <person name="Bochicchio J."/>
            <person name="Borenstein D."/>
            <person name="Chapman S.B."/>
            <person name="Chen Z."/>
            <person name="Engels R."/>
            <person name="Freedman E."/>
            <person name="Gellesch M."/>
            <person name="Goldberg J."/>
            <person name="Griggs A."/>
            <person name="Gujja S."/>
            <person name="Heilman E."/>
            <person name="Heiman D."/>
            <person name="Hepburn T."/>
            <person name="Howarth C."/>
            <person name="Jen D."/>
            <person name="Larson L."/>
            <person name="Lewis B."/>
            <person name="Mehta T."/>
            <person name="Park D."/>
            <person name="Pearson M."/>
            <person name="Roberts A."/>
            <person name="Saif S."/>
            <person name="Shea T."/>
            <person name="Shenoy N."/>
            <person name="Sisk P."/>
            <person name="Stolte C."/>
            <person name="Sykes S."/>
            <person name="Thomson T."/>
            <person name="Walk T."/>
            <person name="White J."/>
            <person name="Yandava C."/>
            <person name="Izard J."/>
            <person name="Baranova O.V."/>
            <person name="Blanton J.M."/>
            <person name="Tanner A.C."/>
            <person name="Dewhirst F.E."/>
            <person name="Haas B."/>
            <person name="Nusbaum C."/>
            <person name="Birren B."/>
        </authorList>
    </citation>
    <scope>NUCLEOTIDE SEQUENCE [LARGE SCALE GENOMIC DNA]</scope>
    <source>
        <strain evidence="2">1-1 BBBD Race 1</strain>
    </source>
</reference>
<evidence type="ECO:0008006" key="5">
    <source>
        <dbReference type="Google" id="ProtNLM"/>
    </source>
</evidence>
<reference evidence="3" key="4">
    <citation type="submission" date="2025-05" db="UniProtKB">
        <authorList>
            <consortium name="EnsemblFungi"/>
        </authorList>
    </citation>
    <scope>IDENTIFICATION</scope>
    <source>
        <strain evidence="3">isolate 1-1 / race 1 (BBBD)</strain>
    </source>
</reference>
<gene>
    <name evidence="2" type="ORF">PTTG_04457</name>
</gene>
<name>A0A0C4EUH8_PUCT1</name>
<protein>
    <recommendedName>
        <fullName evidence="5">Arrestin C-terminal-like domain-containing protein</fullName>
    </recommendedName>
</protein>
<evidence type="ECO:0000313" key="4">
    <source>
        <dbReference type="Proteomes" id="UP000005240"/>
    </source>
</evidence>
<dbReference type="EMBL" id="ADAS02000051">
    <property type="protein sequence ID" value="OAV93351.1"/>
    <property type="molecule type" value="Genomic_DNA"/>
</dbReference>
<dbReference type="EMBL" id="ADAS02000051">
    <property type="protein sequence ID" value="OAV93350.1"/>
    <property type="molecule type" value="Genomic_DNA"/>
</dbReference>
<evidence type="ECO:0000256" key="1">
    <source>
        <dbReference type="SAM" id="MobiDB-lite"/>
    </source>
</evidence>
<sequence>MVSVSLLPRKGNCTKYFPHAGHLGLSPVLVAGTIKLDSRDEGEHVDVAQILVRLRCYEAVGGQAQLSKPLTENHLPENLNILWETASEIWPPPDTPRTSNLLTGDYQNDWKLIVPRSATDQNHLGMAIGSMTYKNWRSWWQLEAVVRGPRGERTITKCYPLHLTNFHNLSSVGTLTRIHGSAKTHRISYSLSCPTQISCGDYLTVSLSLSTDFSSENHSDLPKFKKVIIALERTLVTDTELIDRTDVGHSPCHAPKHSFSSTSSSDGPAPAAPRLRSIRSHGRLHLKANLLPALRPCRKPVVSVVEAAEIPITSSDRDKRTTPRSGFAWSGRVDLTIPRPKSVYHYSIGDTCKTKFISVTYHVTAKVVVKTKSKDTETVSLGACEVELSSVPTLDREAACRSYKKHVPHLGKFQGIPASVSCDDQQTLGQPQPKAVTPTTMTL</sequence>
<dbReference type="AlphaFoldDB" id="A0A0C4EUH8"/>
<dbReference type="OrthoDB" id="3230530at2759"/>
<dbReference type="Proteomes" id="UP000005240">
    <property type="component" value="Unassembled WGS sequence"/>
</dbReference>
<accession>A0A0C4EUH8</accession>
<proteinExistence type="predicted"/>